<evidence type="ECO:0000256" key="1">
    <source>
        <dbReference type="SAM" id="Phobius"/>
    </source>
</evidence>
<dbReference type="Proteomes" id="UP000248021">
    <property type="component" value="Unassembled WGS sequence"/>
</dbReference>
<protein>
    <submittedName>
        <fullName evidence="3">Tripartite tricarboxylate transporter TctB family protein</fullName>
    </submittedName>
</protein>
<dbReference type="EMBL" id="QJJK01000012">
    <property type="protein sequence ID" value="PXW54208.1"/>
    <property type="molecule type" value="Genomic_DNA"/>
</dbReference>
<keyword evidence="1" id="KW-0472">Membrane</keyword>
<sequence>MPGVTGEDTLKRMLAMPDIGAGLFFIAAGMAGLWFGRGYALGSLAQMGPGFFPKVISAVLIGIGVTVALRARHSEAADLFGNGPWRALVLIPAALILFGLFVPTFGIIPATLSLIILSGYASREARFGELLVLAVALTAFSILVFVYGLGLGFRILPWD</sequence>
<keyword evidence="4" id="KW-1185">Reference proteome</keyword>
<gene>
    <name evidence="3" type="ORF">C7450_112237</name>
</gene>
<dbReference type="OrthoDB" id="5186924at2"/>
<keyword evidence="1" id="KW-0812">Transmembrane</keyword>
<feature type="transmembrane region" description="Helical" evidence="1">
    <location>
        <begin position="20"/>
        <end position="39"/>
    </location>
</feature>
<name>A0A2V3TX22_9HYPH</name>
<comment type="caution">
    <text evidence="3">The sequence shown here is derived from an EMBL/GenBank/DDBJ whole genome shotgun (WGS) entry which is preliminary data.</text>
</comment>
<organism evidence="3 4">
    <name type="scientific">Chelatococcus asaccharovorans</name>
    <dbReference type="NCBI Taxonomy" id="28210"/>
    <lineage>
        <taxon>Bacteria</taxon>
        <taxon>Pseudomonadati</taxon>
        <taxon>Pseudomonadota</taxon>
        <taxon>Alphaproteobacteria</taxon>
        <taxon>Hyphomicrobiales</taxon>
        <taxon>Chelatococcaceae</taxon>
        <taxon>Chelatococcus</taxon>
    </lineage>
</organism>
<dbReference type="Pfam" id="PF07331">
    <property type="entry name" value="TctB"/>
    <property type="match status" value="1"/>
</dbReference>
<dbReference type="AlphaFoldDB" id="A0A2V3TX22"/>
<reference evidence="3 4" key="1">
    <citation type="submission" date="2018-05" db="EMBL/GenBank/DDBJ databases">
        <title>Genomic Encyclopedia of Type Strains, Phase IV (KMG-IV): sequencing the most valuable type-strain genomes for metagenomic binning, comparative biology and taxonomic classification.</title>
        <authorList>
            <person name="Goeker M."/>
        </authorList>
    </citation>
    <scope>NUCLEOTIDE SEQUENCE [LARGE SCALE GENOMIC DNA]</scope>
    <source>
        <strain evidence="3 4">DSM 6462</strain>
    </source>
</reference>
<keyword evidence="1" id="KW-1133">Transmembrane helix</keyword>
<feature type="transmembrane region" description="Helical" evidence="1">
    <location>
        <begin position="130"/>
        <end position="156"/>
    </location>
</feature>
<feature type="domain" description="DUF1468" evidence="2">
    <location>
        <begin position="21"/>
        <end position="151"/>
    </location>
</feature>
<feature type="transmembrane region" description="Helical" evidence="1">
    <location>
        <begin position="89"/>
        <end position="118"/>
    </location>
</feature>
<evidence type="ECO:0000313" key="3">
    <source>
        <dbReference type="EMBL" id="PXW54208.1"/>
    </source>
</evidence>
<evidence type="ECO:0000313" key="4">
    <source>
        <dbReference type="Proteomes" id="UP000248021"/>
    </source>
</evidence>
<dbReference type="InterPro" id="IPR009936">
    <property type="entry name" value="DUF1468"/>
</dbReference>
<dbReference type="RefSeq" id="WP_110377433.1">
    <property type="nucleotide sequence ID" value="NZ_JAHBRY010000002.1"/>
</dbReference>
<feature type="transmembrane region" description="Helical" evidence="1">
    <location>
        <begin position="51"/>
        <end position="69"/>
    </location>
</feature>
<accession>A0A2V3TX22</accession>
<evidence type="ECO:0000259" key="2">
    <source>
        <dbReference type="Pfam" id="PF07331"/>
    </source>
</evidence>
<proteinExistence type="predicted"/>